<comment type="caution">
    <text evidence="13">The sequence shown here is derived from an EMBL/GenBank/DDBJ whole genome shotgun (WGS) entry which is preliminary data.</text>
</comment>
<evidence type="ECO:0000256" key="1">
    <source>
        <dbReference type="ARBA" id="ARBA00004123"/>
    </source>
</evidence>
<evidence type="ECO:0000256" key="6">
    <source>
        <dbReference type="ARBA" id="ARBA00022679"/>
    </source>
</evidence>
<dbReference type="GO" id="GO:0005874">
    <property type="term" value="C:microtubule"/>
    <property type="evidence" value="ECO:0007669"/>
    <property type="project" value="UniProtKB-KW"/>
</dbReference>
<comment type="similarity">
    <text evidence="3 12">Belongs to the UPP synthase family.</text>
</comment>
<dbReference type="SMART" id="SM01375">
    <property type="entry name" value="Dynein_light"/>
    <property type="match status" value="1"/>
</dbReference>
<dbReference type="GO" id="GO:0016094">
    <property type="term" value="P:polyprenol biosynthetic process"/>
    <property type="evidence" value="ECO:0007669"/>
    <property type="project" value="TreeGrafter"/>
</dbReference>
<keyword evidence="11" id="KW-0539">Nucleus</keyword>
<evidence type="ECO:0000256" key="4">
    <source>
        <dbReference type="ARBA" id="ARBA00022448"/>
    </source>
</evidence>
<dbReference type="InterPro" id="IPR037177">
    <property type="entry name" value="DLC_sf"/>
</dbReference>
<dbReference type="CDD" id="cd00475">
    <property type="entry name" value="Cis_IPPS"/>
    <property type="match status" value="1"/>
</dbReference>
<dbReference type="GO" id="GO:0005634">
    <property type="term" value="C:nucleus"/>
    <property type="evidence" value="ECO:0007669"/>
    <property type="project" value="UniProtKB-SubCell"/>
</dbReference>
<sequence length="271" mass="29927">MEVARGHKMGYDKLEQVLRWCCELGVHGVTVYAFSIENFKRSQSEVDALMALAEEGLREMSDETHLVQRRGVRVRVVGDLSRVSASLYGEMQRVMRMTQGNTRHTLTVCFSYTSRNEIAASIRRLGKACADGRLLPSDINAALLERCLLTTAPGLPPVDLIGGDAGGSRATTALSKPLAVCEGKLATANVKTVDMTEDMEKVAIELASFAMNEFTKEVEMAAHIKKEFDKMYSPTWHVVVGTNFGSHVVHQTKNFVYFNIGAINFLVYKSG</sequence>
<dbReference type="OrthoDB" id="4173905at2759"/>
<dbReference type="GO" id="GO:0045547">
    <property type="term" value="F:ditrans,polycis-polyprenyl diphosphate synthase [(2E,6E)-farnesyl diphosphate specific] activity"/>
    <property type="evidence" value="ECO:0007669"/>
    <property type="project" value="TreeGrafter"/>
</dbReference>
<dbReference type="GO" id="GO:0015031">
    <property type="term" value="P:protein transport"/>
    <property type="evidence" value="ECO:0007669"/>
    <property type="project" value="UniProtKB-KW"/>
</dbReference>
<keyword evidence="6 12" id="KW-0808">Transferase</keyword>
<dbReference type="Gene3D" id="3.30.740.10">
    <property type="entry name" value="Protein Inhibitor Of Neuronal Nitric Oxide Synthase"/>
    <property type="match status" value="1"/>
</dbReference>
<keyword evidence="4" id="KW-0813">Transport</keyword>
<keyword evidence="7" id="KW-0493">Microtubule</keyword>
<evidence type="ECO:0000256" key="9">
    <source>
        <dbReference type="ARBA" id="ARBA00022927"/>
    </source>
</evidence>
<dbReference type="AlphaFoldDB" id="A0A0M0JDC1"/>
<dbReference type="CDD" id="cd21452">
    <property type="entry name" value="DLC-like_DYNLL1_DYNLL2"/>
    <property type="match status" value="1"/>
</dbReference>
<evidence type="ECO:0000256" key="2">
    <source>
        <dbReference type="ARBA" id="ARBA00004245"/>
    </source>
</evidence>
<accession>A0A0M0JDC1</accession>
<dbReference type="Pfam" id="PF01255">
    <property type="entry name" value="Prenyltransf"/>
    <property type="match status" value="1"/>
</dbReference>
<dbReference type="EMBL" id="JWZX01003079">
    <property type="protein sequence ID" value="KOO24571.1"/>
    <property type="molecule type" value="Genomic_DNA"/>
</dbReference>
<evidence type="ECO:0000256" key="3">
    <source>
        <dbReference type="ARBA" id="ARBA00005432"/>
    </source>
</evidence>
<comment type="subcellular location">
    <subcellularLocation>
        <location evidence="2">Cytoplasm</location>
        <location evidence="2">Cytoskeleton</location>
    </subcellularLocation>
    <subcellularLocation>
        <location evidence="1">Nucleus</location>
    </subcellularLocation>
</comment>
<proteinExistence type="inferred from homology"/>
<dbReference type="FunFam" id="3.30.740.10:FF:000005">
    <property type="entry name" value="Dynein light chain"/>
    <property type="match status" value="1"/>
</dbReference>
<dbReference type="GO" id="GO:0007017">
    <property type="term" value="P:microtubule-based process"/>
    <property type="evidence" value="ECO:0007669"/>
    <property type="project" value="InterPro"/>
</dbReference>
<evidence type="ECO:0000256" key="7">
    <source>
        <dbReference type="ARBA" id="ARBA00022701"/>
    </source>
</evidence>
<keyword evidence="5" id="KW-0963">Cytoplasm</keyword>
<dbReference type="NCBIfam" id="TIGR00055">
    <property type="entry name" value="uppS"/>
    <property type="match status" value="1"/>
</dbReference>
<gene>
    <name evidence="13" type="ORF">Ctob_006426</name>
</gene>
<dbReference type="Proteomes" id="UP000037460">
    <property type="component" value="Unassembled WGS sequence"/>
</dbReference>
<dbReference type="InterPro" id="IPR001441">
    <property type="entry name" value="UPP_synth-like"/>
</dbReference>
<evidence type="ECO:0000313" key="14">
    <source>
        <dbReference type="Proteomes" id="UP000037460"/>
    </source>
</evidence>
<protein>
    <recommendedName>
        <fullName evidence="12">Alkyl transferase</fullName>
        <ecNumber evidence="12">2.5.1.-</ecNumber>
    </recommendedName>
</protein>
<dbReference type="EC" id="2.5.1.-" evidence="12"/>
<keyword evidence="9" id="KW-0653">Protein transport</keyword>
<keyword evidence="10" id="KW-0206">Cytoskeleton</keyword>
<dbReference type="Gene3D" id="3.40.1180.10">
    <property type="entry name" value="Decaprenyl diphosphate synthase-like"/>
    <property type="match status" value="1"/>
</dbReference>
<dbReference type="GO" id="GO:0030286">
    <property type="term" value="C:dynein complex"/>
    <property type="evidence" value="ECO:0007669"/>
    <property type="project" value="InterPro"/>
</dbReference>
<dbReference type="GO" id="GO:0051028">
    <property type="term" value="P:mRNA transport"/>
    <property type="evidence" value="ECO:0007669"/>
    <property type="project" value="UniProtKB-KW"/>
</dbReference>
<keyword evidence="8" id="KW-0509">mRNA transport</keyword>
<dbReference type="InterPro" id="IPR001372">
    <property type="entry name" value="Dynein_light_chain_typ-1/2"/>
</dbReference>
<dbReference type="GO" id="GO:0005783">
    <property type="term" value="C:endoplasmic reticulum"/>
    <property type="evidence" value="ECO:0007669"/>
    <property type="project" value="TreeGrafter"/>
</dbReference>
<dbReference type="PANTHER" id="PTHR10291:SF43">
    <property type="entry name" value="DEHYDRODOLICHYL DIPHOSPHATE SYNTHASE COMPLEX SUBUNIT DHDDS"/>
    <property type="match status" value="1"/>
</dbReference>
<keyword evidence="14" id="KW-1185">Reference proteome</keyword>
<evidence type="ECO:0000256" key="11">
    <source>
        <dbReference type="ARBA" id="ARBA00023242"/>
    </source>
</evidence>
<dbReference type="Pfam" id="PF01221">
    <property type="entry name" value="Dynein_light"/>
    <property type="match status" value="1"/>
</dbReference>
<organism evidence="13 14">
    <name type="scientific">Chrysochromulina tobinii</name>
    <dbReference type="NCBI Taxonomy" id="1460289"/>
    <lineage>
        <taxon>Eukaryota</taxon>
        <taxon>Haptista</taxon>
        <taxon>Haptophyta</taxon>
        <taxon>Prymnesiophyceae</taxon>
        <taxon>Prymnesiales</taxon>
        <taxon>Chrysochromulinaceae</taxon>
        <taxon>Chrysochromulina</taxon>
    </lineage>
</organism>
<evidence type="ECO:0000256" key="5">
    <source>
        <dbReference type="ARBA" id="ARBA00022490"/>
    </source>
</evidence>
<evidence type="ECO:0000256" key="8">
    <source>
        <dbReference type="ARBA" id="ARBA00022816"/>
    </source>
</evidence>
<evidence type="ECO:0000313" key="13">
    <source>
        <dbReference type="EMBL" id="KOO24571.1"/>
    </source>
</evidence>
<dbReference type="SUPFAM" id="SSF64005">
    <property type="entry name" value="Undecaprenyl diphosphate synthase"/>
    <property type="match status" value="1"/>
</dbReference>
<dbReference type="InterPro" id="IPR036424">
    <property type="entry name" value="UPP_synth-like_sf"/>
</dbReference>
<dbReference type="PANTHER" id="PTHR10291">
    <property type="entry name" value="DEHYDRODOLICHYL DIPHOSPHATE SYNTHASE FAMILY MEMBER"/>
    <property type="match status" value="1"/>
</dbReference>
<reference evidence="14" key="1">
    <citation type="journal article" date="2015" name="PLoS Genet.">
        <title>Genome Sequence and Transcriptome Analyses of Chrysochromulina tobin: Metabolic Tools for Enhanced Algal Fitness in the Prominent Order Prymnesiales (Haptophyceae).</title>
        <authorList>
            <person name="Hovde B.T."/>
            <person name="Deodato C.R."/>
            <person name="Hunsperger H.M."/>
            <person name="Ryken S.A."/>
            <person name="Yost W."/>
            <person name="Jha R.K."/>
            <person name="Patterson J."/>
            <person name="Monnat R.J. Jr."/>
            <person name="Barlow S.B."/>
            <person name="Starkenburg S.R."/>
            <person name="Cattolico R.A."/>
        </authorList>
    </citation>
    <scope>NUCLEOTIDE SEQUENCE</scope>
    <source>
        <strain evidence="14">CCMP291</strain>
    </source>
</reference>
<dbReference type="SUPFAM" id="SSF54648">
    <property type="entry name" value="DLC"/>
    <property type="match status" value="1"/>
</dbReference>
<evidence type="ECO:0000256" key="10">
    <source>
        <dbReference type="ARBA" id="ARBA00023212"/>
    </source>
</evidence>
<name>A0A0M0JDC1_9EUKA</name>
<evidence type="ECO:0000256" key="12">
    <source>
        <dbReference type="RuleBase" id="RU363018"/>
    </source>
</evidence>